<feature type="non-terminal residue" evidence="6">
    <location>
        <position position="127"/>
    </location>
</feature>
<dbReference type="PANTHER" id="PTHR13710:SF153">
    <property type="entry name" value="RECQ-LIKE DNA HELICASE BLM"/>
    <property type="match status" value="1"/>
</dbReference>
<dbReference type="VEuPathDB" id="FungiDB:FUN_024271"/>
<dbReference type="SUPFAM" id="SSF52540">
    <property type="entry name" value="P-loop containing nucleoside triphosphate hydrolases"/>
    <property type="match status" value="1"/>
</dbReference>
<dbReference type="EMBL" id="LLXL01001867">
    <property type="protein sequence ID" value="PKK62599.1"/>
    <property type="molecule type" value="Genomic_DNA"/>
</dbReference>
<dbReference type="Pfam" id="PF00270">
    <property type="entry name" value="DEAD"/>
    <property type="match status" value="1"/>
</dbReference>
<dbReference type="InterPro" id="IPR014001">
    <property type="entry name" value="Helicase_ATP-bd"/>
</dbReference>
<sequence>QLEAINAYLNGNDTFVSMKTGGRKTLCYSLSAVCSKGLTIVFSPLKVLMEDQKRKLVKAGIPCAVLYANLTQGTRIQEKIFEEIASGLIKMLFVTPEKLVSNEGFCRFIMQLYNKKKICFVIDEAHC</sequence>
<organism evidence="6 7">
    <name type="scientific">Rhizophagus irregularis</name>
    <dbReference type="NCBI Taxonomy" id="588596"/>
    <lineage>
        <taxon>Eukaryota</taxon>
        <taxon>Fungi</taxon>
        <taxon>Fungi incertae sedis</taxon>
        <taxon>Mucoromycota</taxon>
        <taxon>Glomeromycotina</taxon>
        <taxon>Glomeromycetes</taxon>
        <taxon>Glomerales</taxon>
        <taxon>Glomeraceae</taxon>
        <taxon>Rhizophagus</taxon>
    </lineage>
</organism>
<evidence type="ECO:0000259" key="5">
    <source>
        <dbReference type="PROSITE" id="PS51192"/>
    </source>
</evidence>
<evidence type="ECO:0000256" key="3">
    <source>
        <dbReference type="ARBA" id="ARBA00023235"/>
    </source>
</evidence>
<keyword evidence="4" id="KW-0539">Nucleus</keyword>
<comment type="caution">
    <text evidence="6">The sequence shown here is derived from an EMBL/GenBank/DDBJ whole genome shotgun (WGS) entry which is preliminary data.</text>
</comment>
<dbReference type="AlphaFoldDB" id="A0A2N1MLU9"/>
<dbReference type="InterPro" id="IPR027417">
    <property type="entry name" value="P-loop_NTPase"/>
</dbReference>
<keyword evidence="6" id="KW-0378">Hydrolase</keyword>
<keyword evidence="2" id="KW-0238">DNA-binding</keyword>
<evidence type="ECO:0000313" key="7">
    <source>
        <dbReference type="Proteomes" id="UP000233469"/>
    </source>
</evidence>
<feature type="non-terminal residue" evidence="6">
    <location>
        <position position="1"/>
    </location>
</feature>
<dbReference type="GO" id="GO:0003677">
    <property type="term" value="F:DNA binding"/>
    <property type="evidence" value="ECO:0007669"/>
    <property type="project" value="UniProtKB-KW"/>
</dbReference>
<evidence type="ECO:0000256" key="4">
    <source>
        <dbReference type="ARBA" id="ARBA00023242"/>
    </source>
</evidence>
<protein>
    <submittedName>
        <fullName evidence="6">P-loop containing nucleoside triphosphate hydrolase protein</fullName>
    </submittedName>
</protein>
<dbReference type="GO" id="GO:0005694">
    <property type="term" value="C:chromosome"/>
    <property type="evidence" value="ECO:0007669"/>
    <property type="project" value="TreeGrafter"/>
</dbReference>
<evidence type="ECO:0000256" key="1">
    <source>
        <dbReference type="ARBA" id="ARBA00005446"/>
    </source>
</evidence>
<comment type="similarity">
    <text evidence="1">Belongs to the helicase family. RecQ subfamily.</text>
</comment>
<accession>A0A2N1MLU9</accession>
<dbReference type="PANTHER" id="PTHR13710">
    <property type="entry name" value="DNA HELICASE RECQ FAMILY MEMBER"/>
    <property type="match status" value="1"/>
</dbReference>
<reference evidence="6 7" key="2">
    <citation type="submission" date="2017-10" db="EMBL/GenBank/DDBJ databases">
        <title>Extensive intraspecific genome diversity in a model arbuscular mycorrhizal fungus.</title>
        <authorList>
            <person name="Chen E.C.H."/>
            <person name="Morin E."/>
            <person name="Baudet D."/>
            <person name="Noel J."/>
            <person name="Ndikumana S."/>
            <person name="Charron P."/>
            <person name="St-Onge C."/>
            <person name="Giorgi J."/>
            <person name="Grigoriev I.V."/>
            <person name="Roux C."/>
            <person name="Martin F.M."/>
            <person name="Corradi N."/>
        </authorList>
    </citation>
    <scope>NUCLEOTIDE SEQUENCE [LARGE SCALE GENOMIC DNA]</scope>
    <source>
        <strain evidence="6 7">C2</strain>
    </source>
</reference>
<reference evidence="6 7" key="1">
    <citation type="submission" date="2016-04" db="EMBL/GenBank/DDBJ databases">
        <title>Genome analyses suggest a sexual origin of heterokaryosis in a supposedly ancient asexual fungus.</title>
        <authorList>
            <person name="Ropars J."/>
            <person name="Sedzielewska K."/>
            <person name="Noel J."/>
            <person name="Charron P."/>
            <person name="Farinelli L."/>
            <person name="Marton T."/>
            <person name="Kruger M."/>
            <person name="Pelin A."/>
            <person name="Brachmann A."/>
            <person name="Corradi N."/>
        </authorList>
    </citation>
    <scope>NUCLEOTIDE SEQUENCE [LARGE SCALE GENOMIC DNA]</scope>
    <source>
        <strain evidence="6 7">C2</strain>
    </source>
</reference>
<feature type="domain" description="Helicase ATP-binding" evidence="5">
    <location>
        <begin position="5"/>
        <end position="127"/>
    </location>
</feature>
<keyword evidence="3" id="KW-0413">Isomerase</keyword>
<dbReference type="InterPro" id="IPR011545">
    <property type="entry name" value="DEAD/DEAH_box_helicase_dom"/>
</dbReference>
<gene>
    <name evidence="6" type="ORF">RhiirC2_631515</name>
</gene>
<dbReference type="PROSITE" id="PS51192">
    <property type="entry name" value="HELICASE_ATP_BIND_1"/>
    <property type="match status" value="1"/>
</dbReference>
<evidence type="ECO:0000313" key="6">
    <source>
        <dbReference type="EMBL" id="PKK62599.1"/>
    </source>
</evidence>
<dbReference type="Gene3D" id="3.40.50.300">
    <property type="entry name" value="P-loop containing nucleotide triphosphate hydrolases"/>
    <property type="match status" value="1"/>
</dbReference>
<name>A0A2N1MLU9_9GLOM</name>
<evidence type="ECO:0000256" key="2">
    <source>
        <dbReference type="ARBA" id="ARBA00023125"/>
    </source>
</evidence>
<dbReference type="GO" id="GO:0005634">
    <property type="term" value="C:nucleus"/>
    <property type="evidence" value="ECO:0007669"/>
    <property type="project" value="TreeGrafter"/>
</dbReference>
<dbReference type="GO" id="GO:0043138">
    <property type="term" value="F:3'-5' DNA helicase activity"/>
    <property type="evidence" value="ECO:0007669"/>
    <property type="project" value="TreeGrafter"/>
</dbReference>
<proteinExistence type="inferred from homology"/>
<dbReference type="GO" id="GO:0000724">
    <property type="term" value="P:double-strand break repair via homologous recombination"/>
    <property type="evidence" value="ECO:0007669"/>
    <property type="project" value="TreeGrafter"/>
</dbReference>
<dbReference type="GO" id="GO:0005737">
    <property type="term" value="C:cytoplasm"/>
    <property type="evidence" value="ECO:0007669"/>
    <property type="project" value="TreeGrafter"/>
</dbReference>
<dbReference type="GO" id="GO:0005524">
    <property type="term" value="F:ATP binding"/>
    <property type="evidence" value="ECO:0007669"/>
    <property type="project" value="InterPro"/>
</dbReference>
<dbReference type="GO" id="GO:0009378">
    <property type="term" value="F:four-way junction helicase activity"/>
    <property type="evidence" value="ECO:0007669"/>
    <property type="project" value="TreeGrafter"/>
</dbReference>
<dbReference type="GO" id="GO:0016787">
    <property type="term" value="F:hydrolase activity"/>
    <property type="evidence" value="ECO:0007669"/>
    <property type="project" value="UniProtKB-KW"/>
</dbReference>
<dbReference type="Proteomes" id="UP000233469">
    <property type="component" value="Unassembled WGS sequence"/>
</dbReference>